<dbReference type="RefSeq" id="WP_041886422.1">
    <property type="nucleotide sequence ID" value="NZ_CP157278.1"/>
</dbReference>
<evidence type="ECO:0000256" key="4">
    <source>
        <dbReference type="SAM" id="Phobius"/>
    </source>
</evidence>
<feature type="transmembrane region" description="Helical" evidence="4">
    <location>
        <begin position="21"/>
        <end position="39"/>
    </location>
</feature>
<dbReference type="Gene3D" id="1.20.1600.10">
    <property type="entry name" value="Outer membrane efflux proteins (OEP)"/>
    <property type="match status" value="1"/>
</dbReference>
<evidence type="ECO:0000313" key="7">
    <source>
        <dbReference type="Proteomes" id="UP000032049"/>
    </source>
</evidence>
<keyword evidence="2 3" id="KW-0175">Coiled coil</keyword>
<dbReference type="STRING" id="1503925.TH53_23785"/>
<dbReference type="Gene3D" id="2.40.30.170">
    <property type="match status" value="1"/>
</dbReference>
<dbReference type="Gene3D" id="6.20.50.140">
    <property type="match status" value="1"/>
</dbReference>
<keyword evidence="4" id="KW-0472">Membrane</keyword>
<keyword evidence="4" id="KW-0812">Transmembrane</keyword>
<keyword evidence="7" id="KW-1185">Reference proteome</keyword>
<evidence type="ECO:0000256" key="2">
    <source>
        <dbReference type="ARBA" id="ARBA00023054"/>
    </source>
</evidence>
<dbReference type="PANTHER" id="PTHR32347">
    <property type="entry name" value="EFFLUX SYSTEM COMPONENT YKNX-RELATED"/>
    <property type="match status" value="1"/>
</dbReference>
<dbReference type="InterPro" id="IPR058627">
    <property type="entry name" value="MdtA-like_C"/>
</dbReference>
<accession>A0A0D0FR48</accession>
<name>A0A0D0FR48_9SPHI</name>
<feature type="coiled-coil region" evidence="3">
    <location>
        <begin position="138"/>
        <end position="235"/>
    </location>
</feature>
<evidence type="ECO:0000259" key="5">
    <source>
        <dbReference type="Pfam" id="PF25967"/>
    </source>
</evidence>
<evidence type="ECO:0000313" key="6">
    <source>
        <dbReference type="EMBL" id="KIO74904.1"/>
    </source>
</evidence>
<evidence type="ECO:0000256" key="1">
    <source>
        <dbReference type="ARBA" id="ARBA00004196"/>
    </source>
</evidence>
<dbReference type="GO" id="GO:0030313">
    <property type="term" value="C:cell envelope"/>
    <property type="evidence" value="ECO:0007669"/>
    <property type="project" value="UniProtKB-SubCell"/>
</dbReference>
<evidence type="ECO:0000256" key="3">
    <source>
        <dbReference type="SAM" id="Coils"/>
    </source>
</evidence>
<keyword evidence="4" id="KW-1133">Transmembrane helix</keyword>
<dbReference type="Proteomes" id="UP000032049">
    <property type="component" value="Unassembled WGS sequence"/>
</dbReference>
<dbReference type="EMBL" id="JXRA01000127">
    <property type="protein sequence ID" value="KIO74904.1"/>
    <property type="molecule type" value="Genomic_DNA"/>
</dbReference>
<comment type="subcellular location">
    <subcellularLocation>
        <location evidence="1">Cell envelope</location>
    </subcellularLocation>
</comment>
<organism evidence="6 7">
    <name type="scientific">Pedobacter lusitanus</name>
    <dbReference type="NCBI Taxonomy" id="1503925"/>
    <lineage>
        <taxon>Bacteria</taxon>
        <taxon>Pseudomonadati</taxon>
        <taxon>Bacteroidota</taxon>
        <taxon>Sphingobacteriia</taxon>
        <taxon>Sphingobacteriales</taxon>
        <taxon>Sphingobacteriaceae</taxon>
        <taxon>Pedobacter</taxon>
    </lineage>
</organism>
<dbReference type="PANTHER" id="PTHR32347:SF14">
    <property type="entry name" value="EFFLUX SYSTEM COMPONENT YKNX-RELATED"/>
    <property type="match status" value="1"/>
</dbReference>
<proteinExistence type="predicted"/>
<feature type="domain" description="Multidrug resistance protein MdtA-like C-terminal permuted SH3" evidence="5">
    <location>
        <begin position="360"/>
        <end position="402"/>
    </location>
</feature>
<dbReference type="OrthoDB" id="9806939at2"/>
<protein>
    <recommendedName>
        <fullName evidence="5">Multidrug resistance protein MdtA-like C-terminal permuted SH3 domain-containing protein</fullName>
    </recommendedName>
</protein>
<reference evidence="6 7" key="1">
    <citation type="submission" date="2015-01" db="EMBL/GenBank/DDBJ databases">
        <title>Draft genome sequence of Pedobacter sp. NL19 isolated from sludge of an effluent treatment pond in an abandoned uranium mine.</title>
        <authorList>
            <person name="Santos T."/>
            <person name="Caetano T."/>
            <person name="Covas C."/>
            <person name="Cruz A."/>
            <person name="Mendo S."/>
        </authorList>
    </citation>
    <scope>NUCLEOTIDE SEQUENCE [LARGE SCALE GENOMIC DNA]</scope>
    <source>
        <strain evidence="6 7">NL19</strain>
    </source>
</reference>
<dbReference type="InterPro" id="IPR050465">
    <property type="entry name" value="UPF0194_transport"/>
</dbReference>
<dbReference type="AlphaFoldDB" id="A0A0D0FR48"/>
<sequence>MDIEIPVSVKQVKKRKLYFKIFLIGIALVLFFLGFRFLIKSSISKNEIKTGIVEVGSMEATITAAGLVVPEYEQIITSPIEAKLEQILHNAGDKVKKGEPILKLDKEFIQIQLDKLYDAQKLNRNKIVQLRLSLNKTLTDMKTQYAVKKVNIENLESKLKGEKYLIEIGGGTKENLQQAKLNLEIAKLELKQIEDQVKNQQKSMAADLNGLGFEINIQEKSIQELEKRLEQAEVRASRDGVITWVADQIGSKIDAGSELVRIADLNTFKVEGSISDHFADQLKVGGEVIVRINNTDLRGEIGNVKPAVENGIIKFMVNLKAKSNNKLRSNLKTDLFVVTSFKDKILRVKNGPFYSGASNMKVFVIDNNKAVAKAVTIGESNQDYVEIKSGLKEGDKIIISDTKEYSKLNEAIIK</sequence>
<dbReference type="Pfam" id="PF25967">
    <property type="entry name" value="RND-MFP_C"/>
    <property type="match status" value="1"/>
</dbReference>
<comment type="caution">
    <text evidence="6">The sequence shown here is derived from an EMBL/GenBank/DDBJ whole genome shotgun (WGS) entry which is preliminary data.</text>
</comment>
<gene>
    <name evidence="6" type="ORF">TH53_23785</name>
</gene>